<evidence type="ECO:0000313" key="2">
    <source>
        <dbReference type="EMBL" id="HAR50578.1"/>
    </source>
</evidence>
<dbReference type="GO" id="GO:0016301">
    <property type="term" value="F:kinase activity"/>
    <property type="evidence" value="ECO:0007669"/>
    <property type="project" value="UniProtKB-KW"/>
</dbReference>
<dbReference type="InterPro" id="IPR025870">
    <property type="entry name" value="Glyoxalase-like_dom"/>
</dbReference>
<dbReference type="Pfam" id="PF13468">
    <property type="entry name" value="Glyoxalase_3"/>
    <property type="match status" value="1"/>
</dbReference>
<organism evidence="2 3">
    <name type="scientific">Roseovarius nubinhibens</name>
    <dbReference type="NCBI Taxonomy" id="314263"/>
    <lineage>
        <taxon>Bacteria</taxon>
        <taxon>Pseudomonadati</taxon>
        <taxon>Pseudomonadota</taxon>
        <taxon>Alphaproteobacteria</taxon>
        <taxon>Rhodobacterales</taxon>
        <taxon>Roseobacteraceae</taxon>
        <taxon>Roseovarius</taxon>
    </lineage>
</organism>
<name>A0A348W7R6_9RHOB</name>
<dbReference type="RefSeq" id="WP_339853183.1">
    <property type="nucleotide sequence ID" value="NZ_CAXAXR010000004.1"/>
</dbReference>
<evidence type="ECO:0000259" key="1">
    <source>
        <dbReference type="Pfam" id="PF13468"/>
    </source>
</evidence>
<comment type="caution">
    <text evidence="2">The sequence shown here is derived from an EMBL/GenBank/DDBJ whole genome shotgun (WGS) entry which is preliminary data.</text>
</comment>
<accession>A0A348W7R6</accession>
<evidence type="ECO:0000313" key="3">
    <source>
        <dbReference type="Proteomes" id="UP000264719"/>
    </source>
</evidence>
<feature type="domain" description="Glyoxalase-like" evidence="1">
    <location>
        <begin position="4"/>
        <end position="174"/>
    </location>
</feature>
<proteinExistence type="predicted"/>
<keyword evidence="2" id="KW-0808">Transferase</keyword>
<protein>
    <submittedName>
        <fullName evidence="2">Polyphosphate kinase</fullName>
    </submittedName>
</protein>
<reference evidence="2 3" key="1">
    <citation type="journal article" date="2018" name="Nat. Biotechnol.">
        <title>A standardized bacterial taxonomy based on genome phylogeny substantially revises the tree of life.</title>
        <authorList>
            <person name="Parks D.H."/>
            <person name="Chuvochina M."/>
            <person name="Waite D.W."/>
            <person name="Rinke C."/>
            <person name="Skarshewski A."/>
            <person name="Chaumeil P.A."/>
            <person name="Hugenholtz P."/>
        </authorList>
    </citation>
    <scope>NUCLEOTIDE SEQUENCE [LARGE SCALE GENOMIC DNA]</scope>
    <source>
        <strain evidence="2">UBA9169</strain>
    </source>
</reference>
<dbReference type="Proteomes" id="UP000264719">
    <property type="component" value="Unassembled WGS sequence"/>
</dbReference>
<dbReference type="Gene3D" id="3.10.180.10">
    <property type="entry name" value="2,3-Dihydroxybiphenyl 1,2-Dioxygenase, domain 1"/>
    <property type="match status" value="1"/>
</dbReference>
<keyword evidence="2" id="KW-0418">Kinase</keyword>
<dbReference type="InterPro" id="IPR029068">
    <property type="entry name" value="Glyas_Bleomycin-R_OHBP_Dase"/>
</dbReference>
<sequence>MLELDHIAVACETLAAGQRAVEEALGVAMVPGGAHARFGTHNMLLGLEDGLYLEVIAVDPEGAPEQSPRWFDLDQFSGAPRLGNWICRSSDLKGDAAALPGSGAPVALSRGDLRWQMAVPASGVLPFNNCQPALMEWQGDAHPAQRLPASGVRLVALEVRHPEADALAARMAPYLADARVRYDIGEPSLIATFDTPHGRRELR</sequence>
<gene>
    <name evidence="2" type="ORF">DCS45_01715</name>
</gene>
<dbReference type="AlphaFoldDB" id="A0A348W7R6"/>
<dbReference type="EMBL" id="DMVW01000021">
    <property type="protein sequence ID" value="HAR50578.1"/>
    <property type="molecule type" value="Genomic_DNA"/>
</dbReference>